<comment type="caution">
    <text evidence="6">The sequence shown here is derived from an EMBL/GenBank/DDBJ whole genome shotgun (WGS) entry which is preliminary data.</text>
</comment>
<evidence type="ECO:0000256" key="3">
    <source>
        <dbReference type="ARBA" id="ARBA00023125"/>
    </source>
</evidence>
<dbReference type="RefSeq" id="WP_183609107.1">
    <property type="nucleotide sequence ID" value="NZ_JACHAZ010000005.1"/>
</dbReference>
<dbReference type="NCBIfam" id="NF002964">
    <property type="entry name" value="PRK03635.1"/>
    <property type="match status" value="1"/>
</dbReference>
<evidence type="ECO:0000259" key="5">
    <source>
        <dbReference type="PROSITE" id="PS50931"/>
    </source>
</evidence>
<keyword evidence="2" id="KW-0805">Transcription regulation</keyword>
<proteinExistence type="inferred from homology"/>
<keyword evidence="3" id="KW-0238">DNA-binding</keyword>
<comment type="similarity">
    <text evidence="1">Belongs to the LysR transcriptional regulatory family.</text>
</comment>
<evidence type="ECO:0000313" key="7">
    <source>
        <dbReference type="Proteomes" id="UP000538507"/>
    </source>
</evidence>
<dbReference type="InterPro" id="IPR017685">
    <property type="entry name" value="ArgP"/>
</dbReference>
<evidence type="ECO:0000256" key="2">
    <source>
        <dbReference type="ARBA" id="ARBA00023015"/>
    </source>
</evidence>
<dbReference type="SUPFAM" id="SSF46785">
    <property type="entry name" value="Winged helix' DNA-binding domain"/>
    <property type="match status" value="1"/>
</dbReference>
<dbReference type="InterPro" id="IPR005119">
    <property type="entry name" value="LysR_subst-bd"/>
</dbReference>
<accession>A0AAE2MNL1</accession>
<dbReference type="InterPro" id="IPR000847">
    <property type="entry name" value="LysR_HTH_N"/>
</dbReference>
<dbReference type="Pfam" id="PF03466">
    <property type="entry name" value="LysR_substrate"/>
    <property type="match status" value="1"/>
</dbReference>
<dbReference type="PROSITE" id="PS50931">
    <property type="entry name" value="HTH_LYSR"/>
    <property type="match status" value="1"/>
</dbReference>
<dbReference type="Gene3D" id="3.40.190.10">
    <property type="entry name" value="Periplasmic binding protein-like II"/>
    <property type="match status" value="2"/>
</dbReference>
<dbReference type="Gene3D" id="1.10.10.10">
    <property type="entry name" value="Winged helix-like DNA-binding domain superfamily/Winged helix DNA-binding domain"/>
    <property type="match status" value="1"/>
</dbReference>
<dbReference type="AlphaFoldDB" id="A0AAE2MNL1"/>
<protein>
    <submittedName>
        <fullName evidence="6">LysR family transcriptional regulator (Chromosome initiation inhibitor)</fullName>
    </submittedName>
</protein>
<sequence length="297" mass="32480">MIDYRSAQAVAMVVRTGSFERAARALNVTPSAVSQRVKQIEERLGAALVVRGNPCRATMHGEYLLRHIERIGLLENELAAHLPDLMPSESFERPTITIAANSELVGRWVLEAVKLFTQHSSFLVDISVSDDATVKEKLRLGEILAAITLGDDVIDGHEAVSVGRLRCMAVATPNFANQYFTGGVTSESVRGAPGLVLTERDALSAQWTRLAFGEEVYCSDHRIPSTMAILEATLTSMGWSLLPVHLVKSHLASGVLVELIPGRPLVLQVLWQVNVVASTALMRLTENITTLSQRYLE</sequence>
<evidence type="ECO:0000313" key="6">
    <source>
        <dbReference type="EMBL" id="MBB4292385.1"/>
    </source>
</evidence>
<dbReference type="GO" id="GO:0003677">
    <property type="term" value="F:DNA binding"/>
    <property type="evidence" value="ECO:0007669"/>
    <property type="project" value="UniProtKB-KW"/>
</dbReference>
<dbReference type="PANTHER" id="PTHR30579">
    <property type="entry name" value="TRANSCRIPTIONAL REGULATOR"/>
    <property type="match status" value="1"/>
</dbReference>
<dbReference type="InterPro" id="IPR036388">
    <property type="entry name" value="WH-like_DNA-bd_sf"/>
</dbReference>
<keyword evidence="4" id="KW-0804">Transcription</keyword>
<dbReference type="Pfam" id="PF00126">
    <property type="entry name" value="HTH_1"/>
    <property type="match status" value="1"/>
</dbReference>
<reference evidence="6 7" key="1">
    <citation type="submission" date="2020-08" db="EMBL/GenBank/DDBJ databases">
        <title>Genomic Encyclopedia of Type Strains, Phase IV (KMG-V): Genome sequencing to study the core and pangenomes of soil and plant-associated prokaryotes.</title>
        <authorList>
            <person name="Whitman W."/>
        </authorList>
    </citation>
    <scope>NUCLEOTIDE SEQUENCE [LARGE SCALE GENOMIC DNA]</scope>
    <source>
        <strain evidence="6 7">SEMIA 415</strain>
    </source>
</reference>
<dbReference type="PRINTS" id="PR00039">
    <property type="entry name" value="HTHLYSR"/>
</dbReference>
<dbReference type="SUPFAM" id="SSF53850">
    <property type="entry name" value="Periplasmic binding protein-like II"/>
    <property type="match status" value="1"/>
</dbReference>
<organism evidence="6 7">
    <name type="scientific">Rhizobium leguminosarum</name>
    <dbReference type="NCBI Taxonomy" id="384"/>
    <lineage>
        <taxon>Bacteria</taxon>
        <taxon>Pseudomonadati</taxon>
        <taxon>Pseudomonadota</taxon>
        <taxon>Alphaproteobacteria</taxon>
        <taxon>Hyphomicrobiales</taxon>
        <taxon>Rhizobiaceae</taxon>
        <taxon>Rhizobium/Agrobacterium group</taxon>
        <taxon>Rhizobium</taxon>
    </lineage>
</organism>
<dbReference type="InterPro" id="IPR050176">
    <property type="entry name" value="LTTR"/>
</dbReference>
<dbReference type="InterPro" id="IPR036390">
    <property type="entry name" value="WH_DNA-bd_sf"/>
</dbReference>
<evidence type="ECO:0000256" key="1">
    <source>
        <dbReference type="ARBA" id="ARBA00009437"/>
    </source>
</evidence>
<name>A0AAE2MNL1_RHILE</name>
<gene>
    <name evidence="6" type="ORF">GGE16_004464</name>
</gene>
<dbReference type="PANTHER" id="PTHR30579:SF2">
    <property type="entry name" value="HTH-TYPE TRANSCRIPTIONAL REGULATOR ARGP"/>
    <property type="match status" value="1"/>
</dbReference>
<dbReference type="EMBL" id="JACIGO010000006">
    <property type="protein sequence ID" value="MBB4292385.1"/>
    <property type="molecule type" value="Genomic_DNA"/>
</dbReference>
<evidence type="ECO:0000256" key="4">
    <source>
        <dbReference type="ARBA" id="ARBA00023163"/>
    </source>
</evidence>
<dbReference type="Proteomes" id="UP000538507">
    <property type="component" value="Unassembled WGS sequence"/>
</dbReference>
<dbReference type="NCBIfam" id="TIGR03298">
    <property type="entry name" value="argP"/>
    <property type="match status" value="1"/>
</dbReference>
<feature type="domain" description="HTH lysR-type" evidence="5">
    <location>
        <begin position="2"/>
        <end position="58"/>
    </location>
</feature>
<dbReference type="GO" id="GO:0003700">
    <property type="term" value="F:DNA-binding transcription factor activity"/>
    <property type="evidence" value="ECO:0007669"/>
    <property type="project" value="InterPro"/>
</dbReference>